<evidence type="ECO:0000256" key="2">
    <source>
        <dbReference type="ARBA" id="ARBA00010581"/>
    </source>
</evidence>
<dbReference type="InterPro" id="IPR033945">
    <property type="entry name" value="Cyt_c_oxase_su3_dom"/>
</dbReference>
<dbReference type="PANTHER" id="PTHR11403:SF7">
    <property type="entry name" value="CYTOCHROME C OXIDASE SUBUNIT 3"/>
    <property type="match status" value="1"/>
</dbReference>
<dbReference type="InterPro" id="IPR024791">
    <property type="entry name" value="Cyt_c/ubiquinol_Oxase_su3"/>
</dbReference>
<feature type="transmembrane region" description="Helical" evidence="9">
    <location>
        <begin position="127"/>
        <end position="145"/>
    </location>
</feature>
<keyword evidence="4 8" id="KW-0812">Transmembrane</keyword>
<dbReference type="CDD" id="cd01665">
    <property type="entry name" value="Cyt_c_Oxidase_III"/>
    <property type="match status" value="1"/>
</dbReference>
<dbReference type="InterPro" id="IPR000298">
    <property type="entry name" value="Cyt_c_oxidase-like_su3"/>
</dbReference>
<evidence type="ECO:0000256" key="5">
    <source>
        <dbReference type="ARBA" id="ARBA00022967"/>
    </source>
</evidence>
<comment type="subcellular location">
    <subcellularLocation>
        <location evidence="1">Membrane</location>
        <topology evidence="1">Multi-pass membrane protein</topology>
    </subcellularLocation>
</comment>
<dbReference type="Gene3D" id="1.20.120.80">
    <property type="entry name" value="Cytochrome c oxidase, subunit III, four-helix bundle"/>
    <property type="match status" value="1"/>
</dbReference>
<comment type="function">
    <text evidence="8">Component of the cytochrome c oxidase, the last enzyme in the mitochondrial electron transport chain which drives oxidative phosphorylation. The respiratory chain contains 3 multisubunit complexes succinate dehydrogenase (complex II, CII), ubiquinol-cytochrome c oxidoreductase (cytochrome b-c1 complex, complex III, CIII) and cytochrome c oxidase (complex IV, CIV), that cooperate to transfer electrons derived from NADH and succinate to molecular oxygen, creating an electrochemical gradient over the inner membrane that drives transmembrane transport and the ATP synthase. Cytochrome c oxidase is the component of the respiratory chain that catalyzes the reduction of oxygen to water. Electrons originating from reduced cytochrome c in the intermembrane space (IMS) are transferred via the dinuclear copper A center (CU(A)) of subunit 2 and heme A of subunit 1 to the active site in subunit 1, a binuclear center (BNC) formed by heme A3 and copper B (CU(B)). The BNC reduces molecular oxygen to 2 water molecules using 4 electrons from cytochrome c in the IMS and 4 protons from the mitochondrial matrix.</text>
</comment>
<feature type="transmembrane region" description="Helical" evidence="9">
    <location>
        <begin position="189"/>
        <end position="218"/>
    </location>
</feature>
<accession>A0A7R6D912</accession>
<gene>
    <name evidence="11" type="primary">cox3</name>
</gene>
<feature type="domain" description="Heme-copper oxidase subunit III family profile" evidence="10">
    <location>
        <begin position="2"/>
        <end position="259"/>
    </location>
</feature>
<dbReference type="FunFam" id="1.20.120.80:FF:000002">
    <property type="entry name" value="Cytochrome c oxidase subunit 3"/>
    <property type="match status" value="1"/>
</dbReference>
<keyword evidence="8 11" id="KW-0496">Mitochondrion</keyword>
<evidence type="ECO:0000256" key="8">
    <source>
        <dbReference type="RuleBase" id="RU003375"/>
    </source>
</evidence>
<dbReference type="InterPro" id="IPR035973">
    <property type="entry name" value="Cyt_c_oxidase_su3-like_sf"/>
</dbReference>
<dbReference type="EMBL" id="KY310670">
    <property type="protein sequence ID" value="ASV72584.1"/>
    <property type="molecule type" value="Genomic_DNA"/>
</dbReference>
<protein>
    <recommendedName>
        <fullName evidence="3 8">Cytochrome c oxidase subunit 3</fullName>
    </recommendedName>
</protein>
<dbReference type="Pfam" id="PF00510">
    <property type="entry name" value="COX3"/>
    <property type="match status" value="1"/>
</dbReference>
<name>A0A7R6D912_9CRUS</name>
<keyword evidence="6 9" id="KW-1133">Transmembrane helix</keyword>
<dbReference type="GO" id="GO:0006123">
    <property type="term" value="P:mitochondrial electron transport, cytochrome c to oxygen"/>
    <property type="evidence" value="ECO:0007669"/>
    <property type="project" value="TreeGrafter"/>
</dbReference>
<reference evidence="11" key="1">
    <citation type="submission" date="2016-12" db="EMBL/GenBank/DDBJ databases">
        <title>A first mitochondrial genomes of three bathynellaceans (Malacostraca: Syncarida: Bathynellacea), and their phylogenetic position in Malacostraca.</title>
        <authorList>
            <person name="Song J.-H."/>
            <person name="Cho J.-L."/>
            <person name="Min G.-S."/>
        </authorList>
    </citation>
    <scope>NUCLEOTIDE SEQUENCE</scope>
    <source>
        <strain evidence="11">B</strain>
    </source>
</reference>
<sequence>MNNQPFHLVDISPWPLFASLNVYFLTMGLSKWFTLGMLDIFILGIVSLFLSCIQWWRDIIRESTSMGEHYYLVIMGLRWGMILFIISEILFFFSFFWAFFHSSLSPSIDLGCYWPPYNVISFNPEEVPLINTMLLLSSGASVTWSHHSLLENMYKEYIKGLILTIFLGVMFTMVQLMEYWESNFSLSDSIYGSTFFVATGFHGLHVIIGTIFLLIMLFRSIKMHFSSLHHVGLEAASWYWHFVDVVWLFLFVSIYWWGKN</sequence>
<geneLocation type="mitochondrion" evidence="11"/>
<dbReference type="Gene3D" id="1.10.287.70">
    <property type="match status" value="1"/>
</dbReference>
<feature type="transmembrane region" description="Helical" evidence="9">
    <location>
        <begin position="32"/>
        <end position="56"/>
    </location>
</feature>
<feature type="transmembrane region" description="Helical" evidence="9">
    <location>
        <begin position="157"/>
        <end position="177"/>
    </location>
</feature>
<keyword evidence="7 9" id="KW-0472">Membrane</keyword>
<evidence type="ECO:0000256" key="6">
    <source>
        <dbReference type="ARBA" id="ARBA00022989"/>
    </source>
</evidence>
<dbReference type="InterPro" id="IPR013833">
    <property type="entry name" value="Cyt_c_oxidase_su3_a-hlx"/>
</dbReference>
<comment type="similarity">
    <text evidence="2 8">Belongs to the cytochrome c oxidase subunit 3 family.</text>
</comment>
<dbReference type="GO" id="GO:0016020">
    <property type="term" value="C:membrane"/>
    <property type="evidence" value="ECO:0007669"/>
    <property type="project" value="UniProtKB-SubCell"/>
</dbReference>
<evidence type="ECO:0000256" key="7">
    <source>
        <dbReference type="ARBA" id="ARBA00023136"/>
    </source>
</evidence>
<feature type="transmembrane region" description="Helical" evidence="9">
    <location>
        <begin position="77"/>
        <end position="100"/>
    </location>
</feature>
<proteinExistence type="inferred from homology"/>
<evidence type="ECO:0000256" key="9">
    <source>
        <dbReference type="SAM" id="Phobius"/>
    </source>
</evidence>
<evidence type="ECO:0000256" key="4">
    <source>
        <dbReference type="ARBA" id="ARBA00022692"/>
    </source>
</evidence>
<evidence type="ECO:0000313" key="11">
    <source>
        <dbReference type="EMBL" id="ASV72584.1"/>
    </source>
</evidence>
<evidence type="ECO:0000256" key="3">
    <source>
        <dbReference type="ARBA" id="ARBA00015944"/>
    </source>
</evidence>
<evidence type="ECO:0000259" key="10">
    <source>
        <dbReference type="PROSITE" id="PS50253"/>
    </source>
</evidence>
<dbReference type="GO" id="GO:0005739">
    <property type="term" value="C:mitochondrion"/>
    <property type="evidence" value="ECO:0007669"/>
    <property type="project" value="TreeGrafter"/>
</dbReference>
<organism evidence="11">
    <name type="scientific">Arisubathynella cheongmiensis</name>
    <dbReference type="NCBI Taxonomy" id="2025387"/>
    <lineage>
        <taxon>Eukaryota</taxon>
        <taxon>Metazoa</taxon>
        <taxon>Ecdysozoa</taxon>
        <taxon>Arthropoda</taxon>
        <taxon>Crustacea</taxon>
        <taxon>Multicrustacea</taxon>
        <taxon>Malacostraca</taxon>
        <taxon>Eumalacostraca</taxon>
        <taxon>Syncarida</taxon>
        <taxon>Bathynellacea</taxon>
        <taxon>Parabathynellidae</taxon>
        <taxon>Arisubathynella</taxon>
    </lineage>
</organism>
<dbReference type="SUPFAM" id="SSF81452">
    <property type="entry name" value="Cytochrome c oxidase subunit III-like"/>
    <property type="match status" value="1"/>
</dbReference>
<dbReference type="GO" id="GO:0004129">
    <property type="term" value="F:cytochrome-c oxidase activity"/>
    <property type="evidence" value="ECO:0007669"/>
    <property type="project" value="InterPro"/>
</dbReference>
<keyword evidence="5" id="KW-1278">Translocase</keyword>
<dbReference type="PANTHER" id="PTHR11403">
    <property type="entry name" value="CYTOCHROME C OXIDASE SUBUNIT III"/>
    <property type="match status" value="1"/>
</dbReference>
<feature type="transmembrane region" description="Helical" evidence="9">
    <location>
        <begin position="238"/>
        <end position="258"/>
    </location>
</feature>
<evidence type="ECO:0000256" key="1">
    <source>
        <dbReference type="ARBA" id="ARBA00004141"/>
    </source>
</evidence>
<dbReference type="PROSITE" id="PS50253">
    <property type="entry name" value="COX3"/>
    <property type="match status" value="1"/>
</dbReference>
<dbReference type="AlphaFoldDB" id="A0A7R6D912"/>